<dbReference type="AlphaFoldDB" id="A0A402DLY9"/>
<reference evidence="2 3" key="1">
    <citation type="submission" date="2019-01" db="EMBL/GenBank/DDBJ databases">
        <title>Draft genome sequence of Cellulomonas takizawaensis strain TKZ-21.</title>
        <authorList>
            <person name="Yamamura H."/>
            <person name="Hayashi T."/>
            <person name="Hamada M."/>
            <person name="Serisawa Y."/>
            <person name="Matsuyama K."/>
            <person name="Nakagawa Y."/>
            <person name="Otoguro M."/>
            <person name="Yanagida F."/>
            <person name="Hayakawa M."/>
        </authorList>
    </citation>
    <scope>NUCLEOTIDE SEQUENCE [LARGE SCALE GENOMIC DNA]</scope>
    <source>
        <strain evidence="2 3">NBRC12680</strain>
    </source>
</reference>
<evidence type="ECO:0000313" key="3">
    <source>
        <dbReference type="Proteomes" id="UP000289954"/>
    </source>
</evidence>
<proteinExistence type="predicted"/>
<organism evidence="2 3">
    <name type="scientific">Cellulomonas biazotea</name>
    <dbReference type="NCBI Taxonomy" id="1709"/>
    <lineage>
        <taxon>Bacteria</taxon>
        <taxon>Bacillati</taxon>
        <taxon>Actinomycetota</taxon>
        <taxon>Actinomycetes</taxon>
        <taxon>Micrococcales</taxon>
        <taxon>Cellulomonadaceae</taxon>
        <taxon>Cellulomonas</taxon>
    </lineage>
</organism>
<protein>
    <recommendedName>
        <fullName evidence="4">(2Fe-2S) ferredoxin domain-containing protein</fullName>
    </recommendedName>
</protein>
<sequence length="156" mass="16683">MIEPSCGSDRSSIEALQNVGTVDQVPDRSTTPPRPASRPGLTACSLCAGETLGVHDPLEGGQLARLEALRSRGLADLTLSECLDECERGDVVVARPSAVGRRASGRPVWFERLAGDELTHELERWLEKGGPGVAEQPAALRPLQIDRSQPEIPPAE</sequence>
<name>A0A402DLY9_9CELL</name>
<comment type="caution">
    <text evidence="2">The sequence shown here is derived from an EMBL/GenBank/DDBJ whole genome shotgun (WGS) entry which is preliminary data.</text>
</comment>
<gene>
    <name evidence="2" type="ORF">CBZ_01920</name>
</gene>
<feature type="region of interest" description="Disordered" evidence="1">
    <location>
        <begin position="1"/>
        <end position="42"/>
    </location>
</feature>
<accession>A0A402DLY9</accession>
<feature type="compositionally biased region" description="Polar residues" evidence="1">
    <location>
        <begin position="8"/>
        <end position="21"/>
    </location>
</feature>
<evidence type="ECO:0008006" key="4">
    <source>
        <dbReference type="Google" id="ProtNLM"/>
    </source>
</evidence>
<keyword evidence="3" id="KW-1185">Reference proteome</keyword>
<evidence type="ECO:0000313" key="2">
    <source>
        <dbReference type="EMBL" id="GCE75136.1"/>
    </source>
</evidence>
<evidence type="ECO:0000256" key="1">
    <source>
        <dbReference type="SAM" id="MobiDB-lite"/>
    </source>
</evidence>
<dbReference type="Proteomes" id="UP000289954">
    <property type="component" value="Unassembled WGS sequence"/>
</dbReference>
<dbReference type="EMBL" id="BIMR01000012">
    <property type="protein sequence ID" value="GCE75136.1"/>
    <property type="molecule type" value="Genomic_DNA"/>
</dbReference>
<feature type="region of interest" description="Disordered" evidence="1">
    <location>
        <begin position="128"/>
        <end position="156"/>
    </location>
</feature>